<keyword evidence="1" id="KW-0732">Signal</keyword>
<dbReference type="AlphaFoldDB" id="A0A0D7BE46"/>
<dbReference type="SUPFAM" id="SSF49899">
    <property type="entry name" value="Concanavalin A-like lectins/glucanases"/>
    <property type="match status" value="1"/>
</dbReference>
<dbReference type="Gene3D" id="2.60.120.200">
    <property type="match status" value="1"/>
</dbReference>
<dbReference type="InterPro" id="IPR013320">
    <property type="entry name" value="ConA-like_dom_sf"/>
</dbReference>
<dbReference type="PROSITE" id="PS51762">
    <property type="entry name" value="GH16_2"/>
    <property type="match status" value="1"/>
</dbReference>
<dbReference type="PANTHER" id="PTHR10963:SF24">
    <property type="entry name" value="GLYCOSIDASE C21B10.07-RELATED"/>
    <property type="match status" value="1"/>
</dbReference>
<gene>
    <name evidence="3" type="ORF">CYLTODRAFT_443751</name>
</gene>
<evidence type="ECO:0000259" key="2">
    <source>
        <dbReference type="PROSITE" id="PS51762"/>
    </source>
</evidence>
<protein>
    <submittedName>
        <fullName evidence="3">Glycoside hydrolase family 16 protein</fullName>
    </submittedName>
</protein>
<dbReference type="EMBL" id="KN880515">
    <property type="protein sequence ID" value="KIY67871.1"/>
    <property type="molecule type" value="Genomic_DNA"/>
</dbReference>
<keyword evidence="4" id="KW-1185">Reference proteome</keyword>
<evidence type="ECO:0000313" key="4">
    <source>
        <dbReference type="Proteomes" id="UP000054007"/>
    </source>
</evidence>
<keyword evidence="3" id="KW-0378">Hydrolase</keyword>
<name>A0A0D7BE46_9AGAR</name>
<dbReference type="CDD" id="cd02181">
    <property type="entry name" value="GH16_fungal_Lam16A_glucanase"/>
    <property type="match status" value="1"/>
</dbReference>
<reference evidence="3 4" key="1">
    <citation type="journal article" date="2015" name="Fungal Genet. Biol.">
        <title>Evolution of novel wood decay mechanisms in Agaricales revealed by the genome sequences of Fistulina hepatica and Cylindrobasidium torrendii.</title>
        <authorList>
            <person name="Floudas D."/>
            <person name="Held B.W."/>
            <person name="Riley R."/>
            <person name="Nagy L.G."/>
            <person name="Koehler G."/>
            <person name="Ransdell A.S."/>
            <person name="Younus H."/>
            <person name="Chow J."/>
            <person name="Chiniquy J."/>
            <person name="Lipzen A."/>
            <person name="Tritt A."/>
            <person name="Sun H."/>
            <person name="Haridas S."/>
            <person name="LaButti K."/>
            <person name="Ohm R.A."/>
            <person name="Kues U."/>
            <person name="Blanchette R.A."/>
            <person name="Grigoriev I.V."/>
            <person name="Minto R.E."/>
            <person name="Hibbett D.S."/>
        </authorList>
    </citation>
    <scope>NUCLEOTIDE SEQUENCE [LARGE SCALE GENOMIC DNA]</scope>
    <source>
        <strain evidence="3 4">FP15055 ss-10</strain>
    </source>
</reference>
<dbReference type="PANTHER" id="PTHR10963">
    <property type="entry name" value="GLYCOSYL HYDROLASE-RELATED"/>
    <property type="match status" value="1"/>
</dbReference>
<accession>A0A0D7BE46</accession>
<dbReference type="OrthoDB" id="192832at2759"/>
<feature type="chain" id="PRO_5002317315" evidence="1">
    <location>
        <begin position="23"/>
        <end position="319"/>
    </location>
</feature>
<dbReference type="GO" id="GO:0009251">
    <property type="term" value="P:glucan catabolic process"/>
    <property type="evidence" value="ECO:0007669"/>
    <property type="project" value="TreeGrafter"/>
</dbReference>
<feature type="signal peptide" evidence="1">
    <location>
        <begin position="1"/>
        <end position="22"/>
    </location>
</feature>
<dbReference type="Proteomes" id="UP000054007">
    <property type="component" value="Unassembled WGS sequence"/>
</dbReference>
<feature type="domain" description="GH16" evidence="2">
    <location>
        <begin position="18"/>
        <end position="288"/>
    </location>
</feature>
<organism evidence="3 4">
    <name type="scientific">Cylindrobasidium torrendii FP15055 ss-10</name>
    <dbReference type="NCBI Taxonomy" id="1314674"/>
    <lineage>
        <taxon>Eukaryota</taxon>
        <taxon>Fungi</taxon>
        <taxon>Dikarya</taxon>
        <taxon>Basidiomycota</taxon>
        <taxon>Agaricomycotina</taxon>
        <taxon>Agaricomycetes</taxon>
        <taxon>Agaricomycetidae</taxon>
        <taxon>Agaricales</taxon>
        <taxon>Marasmiineae</taxon>
        <taxon>Physalacriaceae</taxon>
        <taxon>Cylindrobasidium</taxon>
    </lineage>
</organism>
<evidence type="ECO:0000313" key="3">
    <source>
        <dbReference type="EMBL" id="KIY67871.1"/>
    </source>
</evidence>
<sequence length="319" mass="34524">MFAIPCAAAALVFSSFAAPVTAVSYSLTDNYVGQSLLDAFSYMAIDDPTHGRVKYVDKATAVANNLTFASNDRAVLRADSTKVLNPAGVGRDSVRLQSNKEFSTGVTVFDIRHMPQGCGTWPAVWTYAEPWPNVGEVDILEGVNDMPYNHATLHTLPGCAMPASGRNMTGVSVQDNCDWTINGNAGCGVEIRNPASYGPPFNAAGGGWYAFERTTAFIKVWFWSRNDASVPAEVRAGSATVNTDSWGTPVAYFGNTLCDIPRFFGNHRIIINLTFCGDWAGSVYGNYPACPGTCVDYVNNNPAAFTEAYFDFGFIKHYD</sequence>
<dbReference type="InterPro" id="IPR000757">
    <property type="entry name" value="Beta-glucanase-like"/>
</dbReference>
<dbReference type="GO" id="GO:0004553">
    <property type="term" value="F:hydrolase activity, hydrolyzing O-glycosyl compounds"/>
    <property type="evidence" value="ECO:0007669"/>
    <property type="project" value="InterPro"/>
</dbReference>
<dbReference type="STRING" id="1314674.A0A0D7BE46"/>
<evidence type="ECO:0000256" key="1">
    <source>
        <dbReference type="SAM" id="SignalP"/>
    </source>
</evidence>
<dbReference type="InterPro" id="IPR050546">
    <property type="entry name" value="Glycosyl_Hydrlase_16"/>
</dbReference>
<dbReference type="Pfam" id="PF26113">
    <property type="entry name" value="GH16_XgeA"/>
    <property type="match status" value="1"/>
</dbReference>
<proteinExistence type="predicted"/>